<dbReference type="EMBL" id="CP119317">
    <property type="protein sequence ID" value="WEK56256.1"/>
    <property type="molecule type" value="Genomic_DNA"/>
</dbReference>
<keyword evidence="3" id="KW-1185">Reference proteome</keyword>
<feature type="domain" description="SnoaL-like" evidence="1">
    <location>
        <begin position="12"/>
        <end position="105"/>
    </location>
</feature>
<protein>
    <submittedName>
        <fullName evidence="2">Nuclear transport factor 2 family protein</fullName>
    </submittedName>
</protein>
<accession>A0AA95JDE7</accession>
<dbReference type="InterPro" id="IPR032710">
    <property type="entry name" value="NTF2-like_dom_sf"/>
</dbReference>
<evidence type="ECO:0000259" key="1">
    <source>
        <dbReference type="Pfam" id="PF12680"/>
    </source>
</evidence>
<dbReference type="Gene3D" id="3.10.450.50">
    <property type="match status" value="1"/>
</dbReference>
<name>A0AA95JDE7_9BACL</name>
<organism evidence="2 3">
    <name type="scientific">Candidatus Cohnella colombiensis</name>
    <dbReference type="NCBI Taxonomy" id="3121368"/>
    <lineage>
        <taxon>Bacteria</taxon>
        <taxon>Bacillati</taxon>
        <taxon>Bacillota</taxon>
        <taxon>Bacilli</taxon>
        <taxon>Bacillales</taxon>
        <taxon>Paenibacillaceae</taxon>
        <taxon>Cohnella</taxon>
    </lineage>
</organism>
<gene>
    <name evidence="2" type="ORF">P0Y55_00660</name>
</gene>
<dbReference type="AlphaFoldDB" id="A0AA95JDE7"/>
<reference evidence="2" key="1">
    <citation type="submission" date="2023-03" db="EMBL/GenBank/DDBJ databases">
        <title>Andean soil-derived lignocellulolytic bacterial consortium as a source of novel taxa and putative plastic-active enzymes.</title>
        <authorList>
            <person name="Diaz-Garcia L."/>
            <person name="Chuvochina M."/>
            <person name="Feuerriegel G."/>
            <person name="Bunk B."/>
            <person name="Sproer C."/>
            <person name="Streit W.R."/>
            <person name="Rodriguez L.M."/>
            <person name="Overmann J."/>
            <person name="Jimenez D.J."/>
        </authorList>
    </citation>
    <scope>NUCLEOTIDE SEQUENCE</scope>
    <source>
        <strain evidence="2">MAG 2441</strain>
    </source>
</reference>
<proteinExistence type="predicted"/>
<evidence type="ECO:0000313" key="3">
    <source>
        <dbReference type="Proteomes" id="UP001178662"/>
    </source>
</evidence>
<dbReference type="SUPFAM" id="SSF54427">
    <property type="entry name" value="NTF2-like"/>
    <property type="match status" value="1"/>
</dbReference>
<dbReference type="Pfam" id="PF12680">
    <property type="entry name" value="SnoaL_2"/>
    <property type="match status" value="1"/>
</dbReference>
<dbReference type="Proteomes" id="UP001178662">
    <property type="component" value="Chromosome"/>
</dbReference>
<dbReference type="InterPro" id="IPR037401">
    <property type="entry name" value="SnoaL-like"/>
</dbReference>
<sequence>MPLSNKENAVSFLRLVASGKVREAYESHIDSGFRHHNPYFRGDTNSLMLAMEENAQKSPEKVLEVKRALEEGDIVMVHSHVKQNPVDLGVSVVHIFRFQDGRIAELWDVGQAIPESSPNENGIF</sequence>
<evidence type="ECO:0000313" key="2">
    <source>
        <dbReference type="EMBL" id="WEK56256.1"/>
    </source>
</evidence>